<feature type="transmembrane region" description="Helical" evidence="8">
    <location>
        <begin position="256"/>
        <end position="281"/>
    </location>
</feature>
<keyword evidence="10" id="KW-1185">Reference proteome</keyword>
<keyword evidence="6 8" id="KW-0675">Receptor</keyword>
<dbReference type="Proteomes" id="UP000297026">
    <property type="component" value="Unassembled WGS sequence"/>
</dbReference>
<evidence type="ECO:0000256" key="4">
    <source>
        <dbReference type="ARBA" id="ARBA00022989"/>
    </source>
</evidence>
<evidence type="ECO:0000256" key="8">
    <source>
        <dbReference type="RuleBase" id="RU363108"/>
    </source>
</evidence>
<dbReference type="GO" id="GO:0030425">
    <property type="term" value="C:dendrite"/>
    <property type="evidence" value="ECO:0007669"/>
    <property type="project" value="TreeGrafter"/>
</dbReference>
<feature type="transmembrane region" description="Helical" evidence="8">
    <location>
        <begin position="141"/>
        <end position="162"/>
    </location>
</feature>
<evidence type="ECO:0000256" key="1">
    <source>
        <dbReference type="ARBA" id="ARBA00004651"/>
    </source>
</evidence>
<feature type="transmembrane region" description="Helical" evidence="8">
    <location>
        <begin position="293"/>
        <end position="315"/>
    </location>
</feature>
<dbReference type="GO" id="GO:0008049">
    <property type="term" value="P:male courtship behavior"/>
    <property type="evidence" value="ECO:0007669"/>
    <property type="project" value="TreeGrafter"/>
</dbReference>
<dbReference type="GO" id="GO:0050909">
    <property type="term" value="P:sensory perception of taste"/>
    <property type="evidence" value="ECO:0007669"/>
    <property type="project" value="InterPro"/>
</dbReference>
<evidence type="ECO:0000256" key="3">
    <source>
        <dbReference type="ARBA" id="ARBA00022692"/>
    </source>
</evidence>
<name>A0A4E0RM98_9HYME</name>
<protein>
    <recommendedName>
        <fullName evidence="8">Gustatory receptor</fullName>
    </recommendedName>
</protein>
<feature type="transmembrane region" description="Helical" evidence="8">
    <location>
        <begin position="369"/>
        <end position="394"/>
    </location>
</feature>
<keyword evidence="4 8" id="KW-1133">Transmembrane helix</keyword>
<comment type="subcellular location">
    <subcellularLocation>
        <location evidence="1 8">Cell membrane</location>
        <topology evidence="1 8">Multi-pass membrane protein</topology>
    </subcellularLocation>
</comment>
<feature type="transmembrane region" description="Helical" evidence="8">
    <location>
        <begin position="168"/>
        <end position="195"/>
    </location>
</feature>
<keyword evidence="7 8" id="KW-0807">Transducer</keyword>
<evidence type="ECO:0000256" key="2">
    <source>
        <dbReference type="ARBA" id="ARBA00022475"/>
    </source>
</evidence>
<reference evidence="9" key="1">
    <citation type="submission" date="2019-02" db="EMBL/GenBank/DDBJ databases">
        <title>Genome of the parasitoid wasp Diachasma alloeum, an emerging model for ecological speciation and transitions to asexual reproduction.</title>
        <authorList>
            <person name="Robertson H.M."/>
            <person name="Walden K.K."/>
            <person name="Tvedte E.S."/>
            <person name="Hood G.R."/>
            <person name="Feder J.L."/>
            <person name="Forbes A.A."/>
            <person name="Logsdon J.M."/>
            <person name="Mcelroy K.E."/>
        </authorList>
    </citation>
    <scope>NUCLEOTIDE SEQUENCE [LARGE SCALE GENOMIC DNA]</scope>
    <source>
        <strain evidence="9">Michigan</strain>
    </source>
</reference>
<gene>
    <name evidence="9" type="primary">Gr31</name>
    <name evidence="9" type="ORF">DALL_DALL000034</name>
</gene>
<feature type="transmembrane region" description="Helical" evidence="8">
    <location>
        <begin position="88"/>
        <end position="112"/>
    </location>
</feature>
<dbReference type="GO" id="GO:0005886">
    <property type="term" value="C:plasma membrane"/>
    <property type="evidence" value="ECO:0007669"/>
    <property type="project" value="UniProtKB-SubCell"/>
</dbReference>
<keyword evidence="5 8" id="KW-0472">Membrane</keyword>
<dbReference type="AlphaFoldDB" id="A0A4E0RM98"/>
<dbReference type="GO" id="GO:0043025">
    <property type="term" value="C:neuronal cell body"/>
    <property type="evidence" value="ECO:0007669"/>
    <property type="project" value="TreeGrafter"/>
</dbReference>
<dbReference type="InterPro" id="IPR013604">
    <property type="entry name" value="7TM_chemorcpt"/>
</dbReference>
<dbReference type="Pfam" id="PF08395">
    <property type="entry name" value="7tm_7"/>
    <property type="match status" value="1"/>
</dbReference>
<keyword evidence="3 8" id="KW-0812">Transmembrane</keyword>
<organism evidence="9 10">
    <name type="scientific">Diachasma alloeum</name>
    <dbReference type="NCBI Taxonomy" id="454923"/>
    <lineage>
        <taxon>Eukaryota</taxon>
        <taxon>Metazoa</taxon>
        <taxon>Ecdysozoa</taxon>
        <taxon>Arthropoda</taxon>
        <taxon>Hexapoda</taxon>
        <taxon>Insecta</taxon>
        <taxon>Pterygota</taxon>
        <taxon>Neoptera</taxon>
        <taxon>Endopterygota</taxon>
        <taxon>Hymenoptera</taxon>
        <taxon>Apocrita</taxon>
        <taxon>Ichneumonoidea</taxon>
        <taxon>Braconidae</taxon>
        <taxon>Opiinae</taxon>
        <taxon>Diachasma</taxon>
    </lineage>
</organism>
<dbReference type="GO" id="GO:0007165">
    <property type="term" value="P:signal transduction"/>
    <property type="evidence" value="ECO:0007669"/>
    <property type="project" value="UniProtKB-KW"/>
</dbReference>
<keyword evidence="2 8" id="KW-1003">Cell membrane</keyword>
<comment type="function">
    <text evidence="8">Gustatory receptor which mediates acceptance or avoidance behavior, depending on its substrates.</text>
</comment>
<feature type="transmembrane region" description="Helical" evidence="8">
    <location>
        <begin position="55"/>
        <end position="76"/>
    </location>
</feature>
<evidence type="ECO:0000313" key="10">
    <source>
        <dbReference type="Proteomes" id="UP000297026"/>
    </source>
</evidence>
<dbReference type="EMBL" id="ML158563">
    <property type="protein sequence ID" value="THK32868.1"/>
    <property type="molecule type" value="Genomic_DNA"/>
</dbReference>
<dbReference type="PANTHER" id="PTHR21143:SF133">
    <property type="entry name" value="GUSTATORY AND PHEROMONE RECEPTOR 32A-RELATED"/>
    <property type="match status" value="1"/>
</dbReference>
<dbReference type="GO" id="GO:0030424">
    <property type="term" value="C:axon"/>
    <property type="evidence" value="ECO:0007669"/>
    <property type="project" value="TreeGrafter"/>
</dbReference>
<sequence>MTYEPRDAKINLATFRVVQIISFVLGLAPCKIDIAISSSKDIKYITKFSYSKSGCAYNILLIIIFSVLTIACLPYISKEYDLHYSEFIVVIDLTMSVIGNVFVVITALIYCIHQKRIVKIGNQLSEIQSNLSPCVAKKSRIFYYVTIISSFVLIWVSISVGQLVRSKIFLFISFVLSAILLSGFIMQYSLIVNVLRDNFEDLNRSFYTIVKVPEEFRYISGFPRNIAKTRLIIQNFIRIRETRHALYKVSCQISHFYSFPVLLTIVNCCGNCISILYFSIINFKHRESTFLNSISPTVCILDGLSLLALYGYPVVVLTNTVKRFNAEINKTTDILYDVRQANASNEELVAQLHDFALELVHKKVEFTAFGFFSLDCTLLHSIFGMIVTYLMILLQFKPPDTATE</sequence>
<dbReference type="PANTHER" id="PTHR21143">
    <property type="entry name" value="INVERTEBRATE GUSTATORY RECEPTOR"/>
    <property type="match status" value="1"/>
</dbReference>
<evidence type="ECO:0000256" key="6">
    <source>
        <dbReference type="ARBA" id="ARBA00023170"/>
    </source>
</evidence>
<evidence type="ECO:0000256" key="7">
    <source>
        <dbReference type="ARBA" id="ARBA00023224"/>
    </source>
</evidence>
<accession>A0A4E0RM98</accession>
<evidence type="ECO:0000256" key="5">
    <source>
        <dbReference type="ARBA" id="ARBA00023136"/>
    </source>
</evidence>
<proteinExistence type="inferred from homology"/>
<dbReference type="OrthoDB" id="6366728at2759"/>
<dbReference type="GO" id="GO:0007635">
    <property type="term" value="P:chemosensory behavior"/>
    <property type="evidence" value="ECO:0007669"/>
    <property type="project" value="TreeGrafter"/>
</dbReference>
<evidence type="ECO:0000313" key="9">
    <source>
        <dbReference type="EMBL" id="THK32868.1"/>
    </source>
</evidence>
<comment type="similarity">
    <text evidence="8">Belongs to the insect chemoreceptor superfamily. Gustatory receptor (GR) family.</text>
</comment>